<reference evidence="2" key="1">
    <citation type="submission" date="2022-10" db="EMBL/GenBank/DDBJ databases">
        <title>Culturing micro-colonial fungi from biological soil crusts in the Mojave desert and describing Neophaeococcomyces mojavensis, and introducing the new genera and species Taxawa tesnikishii.</title>
        <authorList>
            <person name="Kurbessoian T."/>
            <person name="Stajich J.E."/>
        </authorList>
    </citation>
    <scope>NUCLEOTIDE SEQUENCE</scope>
    <source>
        <strain evidence="2">TK_41</strain>
    </source>
</reference>
<feature type="region of interest" description="Disordered" evidence="1">
    <location>
        <begin position="1"/>
        <end position="20"/>
    </location>
</feature>
<feature type="compositionally biased region" description="Polar residues" evidence="1">
    <location>
        <begin position="8"/>
        <end position="20"/>
    </location>
</feature>
<accession>A0AA39CKJ5</accession>
<dbReference type="Proteomes" id="UP001172673">
    <property type="component" value="Unassembled WGS sequence"/>
</dbReference>
<dbReference type="PANTHER" id="PTHR37540:SF5">
    <property type="entry name" value="TRANSCRIPTION FACTOR DOMAIN-CONTAINING PROTEIN"/>
    <property type="match status" value="1"/>
</dbReference>
<gene>
    <name evidence="2" type="ORF">H2200_004066</name>
</gene>
<feature type="region of interest" description="Disordered" evidence="1">
    <location>
        <begin position="35"/>
        <end position="154"/>
    </location>
</feature>
<evidence type="ECO:0000313" key="2">
    <source>
        <dbReference type="EMBL" id="KAJ9612469.1"/>
    </source>
</evidence>
<dbReference type="AlphaFoldDB" id="A0AA39CKJ5"/>
<protein>
    <recommendedName>
        <fullName evidence="4">Transcription factor domain-containing protein</fullName>
    </recommendedName>
</protein>
<evidence type="ECO:0008006" key="4">
    <source>
        <dbReference type="Google" id="ProtNLM"/>
    </source>
</evidence>
<comment type="caution">
    <text evidence="2">The sequence shown here is derived from an EMBL/GenBank/DDBJ whole genome shotgun (WGS) entry which is preliminary data.</text>
</comment>
<name>A0AA39CKJ5_9EURO</name>
<dbReference type="Pfam" id="PF11951">
    <property type="entry name" value="Fungal_trans_2"/>
    <property type="match status" value="1"/>
</dbReference>
<feature type="compositionally biased region" description="Acidic residues" evidence="1">
    <location>
        <begin position="82"/>
        <end position="98"/>
    </location>
</feature>
<sequence>MAQERNSKFSFIVSTPQNLDRQSLALRQARARSHAARISRLSSQGANIQAESGPSAISRPSPSRGHLVTTAGDQSHDQPLTGEDDETNDDNDDDEEDTTPSSDYEQPDVDYIHSDTSPRQKSSSPKNAVALVGSPGSSQRQRHKSRRGLTSAYMSPPKMDPLHFIPYRRHPGVYVAVGHFLEVSAPTVRPLYEMFNITSTYTSILFEFMMESEAFYHTAIARLLLTANRSRDPSAPEDSRVTLHQTVAMKQLREQIDKTTMPTDLMLLTVLFLIIVEVANGRSASVDIHRTNLARLVKLRGGLDKLGYDGFVKATIKQFDDIVSFERGPGTLLPRVLYCPIYPSIPFSRETQQLVSTLPDGFQYLAFQQILPLDIIELLSRINNAVRRSGGKNTYVPLSRTANPFHSQPGRYDSFSQACPCLFVPDDQVYPLLKPLTLALAVWSCNAYSEIRSAGLVVSGFLRSLTRRLQQMYTPANSPVGVQDDHVQSLGERECWIWIWIVGIDAWTSHDGQELHPIGKELFQCFKARFVPETVNPSILDRILESFFSTDDLRARVQSLWNETPIPSPP</sequence>
<keyword evidence="3" id="KW-1185">Reference proteome</keyword>
<evidence type="ECO:0000256" key="1">
    <source>
        <dbReference type="SAM" id="MobiDB-lite"/>
    </source>
</evidence>
<organism evidence="2 3">
    <name type="scientific">Cladophialophora chaetospira</name>
    <dbReference type="NCBI Taxonomy" id="386627"/>
    <lineage>
        <taxon>Eukaryota</taxon>
        <taxon>Fungi</taxon>
        <taxon>Dikarya</taxon>
        <taxon>Ascomycota</taxon>
        <taxon>Pezizomycotina</taxon>
        <taxon>Eurotiomycetes</taxon>
        <taxon>Chaetothyriomycetidae</taxon>
        <taxon>Chaetothyriales</taxon>
        <taxon>Herpotrichiellaceae</taxon>
        <taxon>Cladophialophora</taxon>
    </lineage>
</organism>
<dbReference type="EMBL" id="JAPDRK010000005">
    <property type="protein sequence ID" value="KAJ9612469.1"/>
    <property type="molecule type" value="Genomic_DNA"/>
</dbReference>
<evidence type="ECO:0000313" key="3">
    <source>
        <dbReference type="Proteomes" id="UP001172673"/>
    </source>
</evidence>
<dbReference type="InterPro" id="IPR021858">
    <property type="entry name" value="Fun_TF"/>
</dbReference>
<dbReference type="PANTHER" id="PTHR37540">
    <property type="entry name" value="TRANSCRIPTION FACTOR (ACR-2), PUTATIVE-RELATED-RELATED"/>
    <property type="match status" value="1"/>
</dbReference>
<proteinExistence type="predicted"/>